<dbReference type="AlphaFoldDB" id="A0A326U4Y2"/>
<dbReference type="OrthoDB" id="162866at2"/>
<gene>
    <name evidence="2" type="ORF">EI42_05863</name>
</gene>
<evidence type="ECO:0000259" key="1">
    <source>
        <dbReference type="Pfam" id="PF13471"/>
    </source>
</evidence>
<dbReference type="SUPFAM" id="SSF54001">
    <property type="entry name" value="Cysteine proteinases"/>
    <property type="match status" value="1"/>
</dbReference>
<dbReference type="NCBIfam" id="NF033537">
    <property type="entry name" value="lasso_biosyn_B2"/>
    <property type="match status" value="1"/>
</dbReference>
<dbReference type="Pfam" id="PF13471">
    <property type="entry name" value="Transglut_core3"/>
    <property type="match status" value="1"/>
</dbReference>
<dbReference type="InterPro" id="IPR032708">
    <property type="entry name" value="McjB_C"/>
</dbReference>
<reference evidence="2 3" key="1">
    <citation type="submission" date="2018-06" db="EMBL/GenBank/DDBJ databases">
        <title>Genomic Encyclopedia of Archaeal and Bacterial Type Strains, Phase II (KMG-II): from individual species to whole genera.</title>
        <authorList>
            <person name="Goeker M."/>
        </authorList>
    </citation>
    <scope>NUCLEOTIDE SEQUENCE [LARGE SCALE GENOMIC DNA]</scope>
    <source>
        <strain evidence="2 3">ATCC BAA-1881</strain>
    </source>
</reference>
<feature type="domain" description="Microcin J25-processing protein McjB C-terminal" evidence="1">
    <location>
        <begin position="81"/>
        <end position="153"/>
    </location>
</feature>
<organism evidence="2 3">
    <name type="scientific">Thermosporothrix hazakensis</name>
    <dbReference type="NCBI Taxonomy" id="644383"/>
    <lineage>
        <taxon>Bacteria</taxon>
        <taxon>Bacillati</taxon>
        <taxon>Chloroflexota</taxon>
        <taxon>Ktedonobacteria</taxon>
        <taxon>Ktedonobacterales</taxon>
        <taxon>Thermosporotrichaceae</taxon>
        <taxon>Thermosporothrix</taxon>
    </lineage>
</organism>
<dbReference type="InterPro" id="IPR038765">
    <property type="entry name" value="Papain-like_cys_pep_sf"/>
</dbReference>
<sequence length="157" mass="18066">MTGYLSHEEALPAVTPLQRGKALLVTAQVLLRLHLLRLRRDAAKEWQYVHRCLDMPHNRMLLEHLSPEKLFRFLRHELLWCQLVTQCIMPHALCLERSLAFCVYLQTLGVPAQMVIGRNLFGKLDEYPFHAWVEVAGIVGNDIAEVQTGYAVVERIP</sequence>
<evidence type="ECO:0000313" key="2">
    <source>
        <dbReference type="EMBL" id="PZW20717.1"/>
    </source>
</evidence>
<name>A0A326U4Y2_THEHA</name>
<dbReference type="InterPro" id="IPR053521">
    <property type="entry name" value="McjB-like"/>
</dbReference>
<proteinExistence type="predicted"/>
<evidence type="ECO:0000313" key="3">
    <source>
        <dbReference type="Proteomes" id="UP000248806"/>
    </source>
</evidence>
<dbReference type="EMBL" id="QKUF01000041">
    <property type="protein sequence ID" value="PZW20717.1"/>
    <property type="molecule type" value="Genomic_DNA"/>
</dbReference>
<keyword evidence="3" id="KW-1185">Reference proteome</keyword>
<dbReference type="Proteomes" id="UP000248806">
    <property type="component" value="Unassembled WGS sequence"/>
</dbReference>
<protein>
    <submittedName>
        <fullName evidence="2">Transglutaminase superfamily protein</fullName>
    </submittedName>
</protein>
<comment type="caution">
    <text evidence="2">The sequence shown here is derived from an EMBL/GenBank/DDBJ whole genome shotgun (WGS) entry which is preliminary data.</text>
</comment>
<accession>A0A326U4Y2</accession>